<keyword evidence="1" id="KW-0812">Transmembrane</keyword>
<organism evidence="2 3">
    <name type="scientific">Candidatus Raymondbacteria bacterium RIFOXYD12_FULL_49_13</name>
    <dbReference type="NCBI Taxonomy" id="1817890"/>
    <lineage>
        <taxon>Bacteria</taxon>
        <taxon>Raymondiibacteriota</taxon>
    </lineage>
</organism>
<evidence type="ECO:0008006" key="4">
    <source>
        <dbReference type="Google" id="ProtNLM"/>
    </source>
</evidence>
<evidence type="ECO:0000313" key="2">
    <source>
        <dbReference type="EMBL" id="OGK00748.1"/>
    </source>
</evidence>
<comment type="caution">
    <text evidence="2">The sequence shown here is derived from an EMBL/GenBank/DDBJ whole genome shotgun (WGS) entry which is preliminary data.</text>
</comment>
<dbReference type="AlphaFoldDB" id="A0A1F7F2C3"/>
<accession>A0A1F7F2C3</accession>
<protein>
    <recommendedName>
        <fullName evidence="4">DUF2380 domain-containing protein</fullName>
    </recommendedName>
</protein>
<sequence length="211" mass="22824">MANRVLFFLLGIFIGTSMPANITELSKNTVALNTLDAKGITKNEADVLTSKLRSELIATAGFTVLERDKMDEILKEQGFQQTGACTQSECLVEMGQLLGVTHVIAGSLGKIGETYSINVRLISVKTGAIVRDVSQTYKGSIDDVLTSQMNIVAKKLAGIKVEEKKNRTWLWITLGIVGVAGAGTAYAVLSKDDKPIDQTPDKTAFDLDVNW</sequence>
<dbReference type="Gene3D" id="3.40.50.10610">
    <property type="entry name" value="ABC-type transport auxiliary lipoprotein component"/>
    <property type="match status" value="1"/>
</dbReference>
<dbReference type="Proteomes" id="UP000179243">
    <property type="component" value="Unassembled WGS sequence"/>
</dbReference>
<keyword evidence="1" id="KW-1133">Transmembrane helix</keyword>
<proteinExistence type="predicted"/>
<dbReference type="InterPro" id="IPR014094">
    <property type="entry name" value="LpoB"/>
</dbReference>
<gene>
    <name evidence="2" type="ORF">A2519_19975</name>
</gene>
<name>A0A1F7F2C3_UNCRA</name>
<evidence type="ECO:0000313" key="3">
    <source>
        <dbReference type="Proteomes" id="UP000179243"/>
    </source>
</evidence>
<dbReference type="Pfam" id="PF13036">
    <property type="entry name" value="LpoB"/>
    <property type="match status" value="1"/>
</dbReference>
<dbReference type="EMBL" id="MFYX01000141">
    <property type="protein sequence ID" value="OGK00748.1"/>
    <property type="molecule type" value="Genomic_DNA"/>
</dbReference>
<evidence type="ECO:0000256" key="1">
    <source>
        <dbReference type="SAM" id="Phobius"/>
    </source>
</evidence>
<keyword evidence="1" id="KW-0472">Membrane</keyword>
<feature type="transmembrane region" description="Helical" evidence="1">
    <location>
        <begin position="169"/>
        <end position="189"/>
    </location>
</feature>
<reference evidence="2 3" key="1">
    <citation type="journal article" date="2016" name="Nat. Commun.">
        <title>Thousands of microbial genomes shed light on interconnected biogeochemical processes in an aquifer system.</title>
        <authorList>
            <person name="Anantharaman K."/>
            <person name="Brown C.T."/>
            <person name="Hug L.A."/>
            <person name="Sharon I."/>
            <person name="Castelle C.J."/>
            <person name="Probst A.J."/>
            <person name="Thomas B.C."/>
            <person name="Singh A."/>
            <person name="Wilkins M.J."/>
            <person name="Karaoz U."/>
            <person name="Brodie E.L."/>
            <person name="Williams K.H."/>
            <person name="Hubbard S.S."/>
            <person name="Banfield J.F."/>
        </authorList>
    </citation>
    <scope>NUCLEOTIDE SEQUENCE [LARGE SCALE GENOMIC DNA]</scope>
</reference>